<keyword evidence="3 5" id="KW-0106">Calcium</keyword>
<dbReference type="GO" id="GO:0005912">
    <property type="term" value="C:adherens junction"/>
    <property type="evidence" value="ECO:0007669"/>
    <property type="project" value="TreeGrafter"/>
</dbReference>
<dbReference type="GO" id="GO:0045296">
    <property type="term" value="F:cadherin binding"/>
    <property type="evidence" value="ECO:0007669"/>
    <property type="project" value="TreeGrafter"/>
</dbReference>
<gene>
    <name evidence="7" type="ORF">C0J50_8518</name>
</gene>
<feature type="domain" description="Cadherin" evidence="6">
    <location>
        <begin position="51"/>
        <end position="166"/>
    </location>
</feature>
<dbReference type="GO" id="GO:0000902">
    <property type="term" value="P:cell morphogenesis"/>
    <property type="evidence" value="ECO:0007669"/>
    <property type="project" value="TreeGrafter"/>
</dbReference>
<evidence type="ECO:0000256" key="3">
    <source>
        <dbReference type="ARBA" id="ARBA00022837"/>
    </source>
</evidence>
<dbReference type="GO" id="GO:0007043">
    <property type="term" value="P:cell-cell junction assembly"/>
    <property type="evidence" value="ECO:0007669"/>
    <property type="project" value="TreeGrafter"/>
</dbReference>
<dbReference type="GO" id="GO:0016477">
    <property type="term" value="P:cell migration"/>
    <property type="evidence" value="ECO:0007669"/>
    <property type="project" value="TreeGrafter"/>
</dbReference>
<dbReference type="PRINTS" id="PR00205">
    <property type="entry name" value="CADHERIN"/>
</dbReference>
<feature type="non-terminal residue" evidence="7">
    <location>
        <position position="1"/>
    </location>
</feature>
<dbReference type="GO" id="GO:0008013">
    <property type="term" value="F:beta-catenin binding"/>
    <property type="evidence" value="ECO:0007669"/>
    <property type="project" value="TreeGrafter"/>
</dbReference>
<comment type="subcellular location">
    <subcellularLocation>
        <location evidence="1">Membrane</location>
    </subcellularLocation>
</comment>
<keyword evidence="4" id="KW-0472">Membrane</keyword>
<keyword evidence="8" id="KW-1185">Reference proteome</keyword>
<dbReference type="AlphaFoldDB" id="A0AAD5B215"/>
<dbReference type="PANTHER" id="PTHR24027:SF85">
    <property type="entry name" value="CADHERIN-11"/>
    <property type="match status" value="1"/>
</dbReference>
<dbReference type="GO" id="GO:0044331">
    <property type="term" value="P:cell-cell adhesion mediated by cadherin"/>
    <property type="evidence" value="ECO:0007669"/>
    <property type="project" value="TreeGrafter"/>
</dbReference>
<sequence length="175" mass="19547">HVDFETKRSYTLKVEATNPHVDPRFISWGPYKDTTVVKISVEDADEPPNFMASVYSFEVEENAPGGTVVGRVHAKDTDMANSPIRYLIPRYTDLEEFFSINPEDGIIKTTRPLDRETQAWHNISVSATEIGNASALSFQGLLITEQACFSHSFPRHTGQTFPLPSFRVVSTAPSL</sequence>
<evidence type="ECO:0000256" key="4">
    <source>
        <dbReference type="ARBA" id="ARBA00023136"/>
    </source>
</evidence>
<evidence type="ECO:0000313" key="8">
    <source>
        <dbReference type="Proteomes" id="UP001205998"/>
    </source>
</evidence>
<dbReference type="GO" id="GO:0016339">
    <property type="term" value="P:calcium-dependent cell-cell adhesion via plasma membrane cell adhesion molecules"/>
    <property type="evidence" value="ECO:0007669"/>
    <property type="project" value="TreeGrafter"/>
</dbReference>
<evidence type="ECO:0000259" key="6">
    <source>
        <dbReference type="PROSITE" id="PS50268"/>
    </source>
</evidence>
<comment type="caution">
    <text evidence="7">The sequence shown here is derived from an EMBL/GenBank/DDBJ whole genome shotgun (WGS) entry which is preliminary data.</text>
</comment>
<proteinExistence type="predicted"/>
<dbReference type="InterPro" id="IPR015919">
    <property type="entry name" value="Cadherin-like_sf"/>
</dbReference>
<dbReference type="GO" id="GO:0016342">
    <property type="term" value="C:catenin complex"/>
    <property type="evidence" value="ECO:0007669"/>
    <property type="project" value="TreeGrafter"/>
</dbReference>
<dbReference type="SUPFAM" id="SSF49313">
    <property type="entry name" value="Cadherin-like"/>
    <property type="match status" value="1"/>
</dbReference>
<evidence type="ECO:0000256" key="5">
    <source>
        <dbReference type="PROSITE-ProRule" id="PRU00043"/>
    </source>
</evidence>
<evidence type="ECO:0000256" key="1">
    <source>
        <dbReference type="ARBA" id="ARBA00004370"/>
    </source>
</evidence>
<reference evidence="7" key="1">
    <citation type="submission" date="2018-07" db="EMBL/GenBank/DDBJ databases">
        <title>Comparative genomics of catfishes provides insights into carnivory and benthic adaptation.</title>
        <authorList>
            <person name="Zhang Y."/>
            <person name="Wang D."/>
            <person name="Peng Z."/>
            <person name="Zheng S."/>
            <person name="Shao F."/>
            <person name="Tao W."/>
        </authorList>
    </citation>
    <scope>NUCLEOTIDE SEQUENCE</scope>
    <source>
        <strain evidence="7">Chongqing</strain>
    </source>
</reference>
<keyword evidence="2" id="KW-0677">Repeat</keyword>
<accession>A0AAD5B215</accession>
<dbReference type="GO" id="GO:0007156">
    <property type="term" value="P:homophilic cell adhesion via plasma membrane adhesion molecules"/>
    <property type="evidence" value="ECO:0007669"/>
    <property type="project" value="InterPro"/>
</dbReference>
<name>A0AAD5B215_SILAS</name>
<dbReference type="Proteomes" id="UP001205998">
    <property type="component" value="Unassembled WGS sequence"/>
</dbReference>
<dbReference type="Gene3D" id="2.60.40.60">
    <property type="entry name" value="Cadherins"/>
    <property type="match status" value="2"/>
</dbReference>
<dbReference type="InterPro" id="IPR039808">
    <property type="entry name" value="Cadherin"/>
</dbReference>
<dbReference type="PANTHER" id="PTHR24027">
    <property type="entry name" value="CADHERIN-23"/>
    <property type="match status" value="1"/>
</dbReference>
<dbReference type="GO" id="GO:0034332">
    <property type="term" value="P:adherens junction organization"/>
    <property type="evidence" value="ECO:0007669"/>
    <property type="project" value="TreeGrafter"/>
</dbReference>
<dbReference type="InterPro" id="IPR002126">
    <property type="entry name" value="Cadherin-like_dom"/>
</dbReference>
<evidence type="ECO:0000313" key="7">
    <source>
        <dbReference type="EMBL" id="KAI5627258.1"/>
    </source>
</evidence>
<dbReference type="CDD" id="cd11304">
    <property type="entry name" value="Cadherin_repeat"/>
    <property type="match status" value="2"/>
</dbReference>
<dbReference type="FunFam" id="2.60.40.60:FF:000017">
    <property type="entry name" value="Cadherin 24"/>
    <property type="match status" value="1"/>
</dbReference>
<dbReference type="PROSITE" id="PS50268">
    <property type="entry name" value="CADHERIN_2"/>
    <property type="match status" value="2"/>
</dbReference>
<dbReference type="SMART" id="SM00112">
    <property type="entry name" value="CA"/>
    <property type="match status" value="1"/>
</dbReference>
<feature type="domain" description="Cadherin" evidence="6">
    <location>
        <begin position="2"/>
        <end position="50"/>
    </location>
</feature>
<dbReference type="Pfam" id="PF00028">
    <property type="entry name" value="Cadherin"/>
    <property type="match status" value="1"/>
</dbReference>
<dbReference type="GO" id="GO:0005509">
    <property type="term" value="F:calcium ion binding"/>
    <property type="evidence" value="ECO:0007669"/>
    <property type="project" value="UniProtKB-UniRule"/>
</dbReference>
<protein>
    <submittedName>
        <fullName evidence="7">Cadherin-11</fullName>
    </submittedName>
</protein>
<evidence type="ECO:0000256" key="2">
    <source>
        <dbReference type="ARBA" id="ARBA00022737"/>
    </source>
</evidence>
<organism evidence="7 8">
    <name type="scientific">Silurus asotus</name>
    <name type="common">Amur catfish</name>
    <name type="synonym">Parasilurus asotus</name>
    <dbReference type="NCBI Taxonomy" id="30991"/>
    <lineage>
        <taxon>Eukaryota</taxon>
        <taxon>Metazoa</taxon>
        <taxon>Chordata</taxon>
        <taxon>Craniata</taxon>
        <taxon>Vertebrata</taxon>
        <taxon>Euteleostomi</taxon>
        <taxon>Actinopterygii</taxon>
        <taxon>Neopterygii</taxon>
        <taxon>Teleostei</taxon>
        <taxon>Ostariophysi</taxon>
        <taxon>Siluriformes</taxon>
        <taxon>Siluridae</taxon>
        <taxon>Silurus</taxon>
    </lineage>
</organism>
<dbReference type="EMBL" id="MU551511">
    <property type="protein sequence ID" value="KAI5627258.1"/>
    <property type="molecule type" value="Genomic_DNA"/>
</dbReference>